<sequence>MGMCPEPQGIGSNDTGSHQGAGELSGITAADLSVDLEKRPGPPNSTLWLRISSTQEEHLQKVKNSQRPQHSLGAENQSLQQEVQKLKSMFSQLAKNHFQQQLVDIIHCLQSTLDAFKAENQQLRQEVQNLQSSQQALLAENQQLQEELQRKYGKKTQVPEDTAPQVPSPESTDFPVQVLVRGETGGCEKQILDDVTKLLVGQEILLQAEDYKENSKHLLLLFCSVATNMAADVNNCLKGLEGVPKILLVVLHHKPKDAKLFFPNSQLQVLRPALIVTVHARFSMQDGFYHCKANEDAVASVAAAVGRLLHVGN</sequence>
<evidence type="ECO:0000313" key="2">
    <source>
        <dbReference type="Proteomes" id="UP000827872"/>
    </source>
</evidence>
<organism evidence="1 2">
    <name type="scientific">Sphaerodactylus townsendi</name>
    <dbReference type="NCBI Taxonomy" id="933632"/>
    <lineage>
        <taxon>Eukaryota</taxon>
        <taxon>Metazoa</taxon>
        <taxon>Chordata</taxon>
        <taxon>Craniata</taxon>
        <taxon>Vertebrata</taxon>
        <taxon>Euteleostomi</taxon>
        <taxon>Lepidosauria</taxon>
        <taxon>Squamata</taxon>
        <taxon>Bifurcata</taxon>
        <taxon>Gekkota</taxon>
        <taxon>Sphaerodactylidae</taxon>
        <taxon>Sphaerodactylus</taxon>
    </lineage>
</organism>
<dbReference type="EMBL" id="CM037614">
    <property type="protein sequence ID" value="KAH8016120.1"/>
    <property type="molecule type" value="Genomic_DNA"/>
</dbReference>
<protein>
    <submittedName>
        <fullName evidence="1">Uncharacterized protein</fullName>
    </submittedName>
</protein>
<proteinExistence type="predicted"/>
<keyword evidence="2" id="KW-1185">Reference proteome</keyword>
<evidence type="ECO:0000313" key="1">
    <source>
        <dbReference type="EMBL" id="KAH8016120.1"/>
    </source>
</evidence>
<accession>A0ACB8G9H3</accession>
<gene>
    <name evidence="1" type="ORF">K3G42_012206</name>
</gene>
<comment type="caution">
    <text evidence="1">The sequence shown here is derived from an EMBL/GenBank/DDBJ whole genome shotgun (WGS) entry which is preliminary data.</text>
</comment>
<reference evidence="1" key="1">
    <citation type="submission" date="2021-08" db="EMBL/GenBank/DDBJ databases">
        <title>The first chromosome-level gecko genome reveals the dynamic sex chromosomes of Neotropical dwarf geckos (Sphaerodactylidae: Sphaerodactylus).</title>
        <authorList>
            <person name="Pinto B.J."/>
            <person name="Keating S.E."/>
            <person name="Gamble T."/>
        </authorList>
    </citation>
    <scope>NUCLEOTIDE SEQUENCE</scope>
    <source>
        <strain evidence="1">TG3544</strain>
    </source>
</reference>
<name>A0ACB8G9H3_9SAUR</name>
<dbReference type="Proteomes" id="UP000827872">
    <property type="component" value="Linkage Group LG01"/>
</dbReference>